<feature type="region of interest" description="Disordered" evidence="1">
    <location>
        <begin position="44"/>
        <end position="69"/>
    </location>
</feature>
<keyword evidence="2" id="KW-0812">Transmembrane</keyword>
<feature type="compositionally biased region" description="Low complexity" evidence="1">
    <location>
        <begin position="47"/>
        <end position="58"/>
    </location>
</feature>
<reference evidence="4 5" key="1">
    <citation type="submission" date="2024-02" db="EMBL/GenBank/DDBJ databases">
        <title>High-quality chromosome-scale genome assembly of Pensacola bahiagrass (Paspalum notatum Flugge var. saurae).</title>
        <authorList>
            <person name="Vega J.M."/>
            <person name="Podio M."/>
            <person name="Orjuela J."/>
            <person name="Siena L.A."/>
            <person name="Pessino S.C."/>
            <person name="Combes M.C."/>
            <person name="Mariac C."/>
            <person name="Albertini E."/>
            <person name="Pupilli F."/>
            <person name="Ortiz J.P.A."/>
            <person name="Leblanc O."/>
        </authorList>
    </citation>
    <scope>NUCLEOTIDE SEQUENCE [LARGE SCALE GENOMIC DNA]</scope>
    <source>
        <strain evidence="4">R1</strain>
        <tissue evidence="4">Leaf</tissue>
    </source>
</reference>
<protein>
    <submittedName>
        <fullName evidence="4">Uncharacterized protein</fullName>
    </submittedName>
</protein>
<evidence type="ECO:0000313" key="5">
    <source>
        <dbReference type="Proteomes" id="UP001341281"/>
    </source>
</evidence>
<proteinExistence type="predicted"/>
<evidence type="ECO:0000313" key="4">
    <source>
        <dbReference type="EMBL" id="WVZ59548.1"/>
    </source>
</evidence>
<keyword evidence="2" id="KW-0472">Membrane</keyword>
<dbReference type="AlphaFoldDB" id="A0AAQ3WFM7"/>
<evidence type="ECO:0000256" key="2">
    <source>
        <dbReference type="SAM" id="Phobius"/>
    </source>
</evidence>
<feature type="transmembrane region" description="Helical" evidence="2">
    <location>
        <begin position="75"/>
        <end position="94"/>
    </location>
</feature>
<organism evidence="4 5">
    <name type="scientific">Paspalum notatum var. saurae</name>
    <dbReference type="NCBI Taxonomy" id="547442"/>
    <lineage>
        <taxon>Eukaryota</taxon>
        <taxon>Viridiplantae</taxon>
        <taxon>Streptophyta</taxon>
        <taxon>Embryophyta</taxon>
        <taxon>Tracheophyta</taxon>
        <taxon>Spermatophyta</taxon>
        <taxon>Magnoliopsida</taxon>
        <taxon>Liliopsida</taxon>
        <taxon>Poales</taxon>
        <taxon>Poaceae</taxon>
        <taxon>PACMAD clade</taxon>
        <taxon>Panicoideae</taxon>
        <taxon>Andropogonodae</taxon>
        <taxon>Paspaleae</taxon>
        <taxon>Paspalinae</taxon>
        <taxon>Paspalum</taxon>
    </lineage>
</organism>
<feature type="signal peptide" evidence="3">
    <location>
        <begin position="1"/>
        <end position="34"/>
    </location>
</feature>
<keyword evidence="5" id="KW-1185">Reference proteome</keyword>
<evidence type="ECO:0000256" key="1">
    <source>
        <dbReference type="SAM" id="MobiDB-lite"/>
    </source>
</evidence>
<keyword evidence="2" id="KW-1133">Transmembrane helix</keyword>
<accession>A0AAQ3WFM7</accession>
<dbReference type="EMBL" id="CP144746">
    <property type="protein sequence ID" value="WVZ59548.1"/>
    <property type="molecule type" value="Genomic_DNA"/>
</dbReference>
<feature type="chain" id="PRO_5042955047" evidence="3">
    <location>
        <begin position="35"/>
        <end position="127"/>
    </location>
</feature>
<dbReference type="PANTHER" id="PTHR34558">
    <property type="entry name" value="EXPRESSED PROTEIN"/>
    <property type="match status" value="1"/>
</dbReference>
<dbReference type="PANTHER" id="PTHR34558:SF9">
    <property type="entry name" value="F3L24.15 PROTEIN"/>
    <property type="match status" value="1"/>
</dbReference>
<gene>
    <name evidence="4" type="ORF">U9M48_009673</name>
</gene>
<sequence>MARRYSSSLLPSPPWPQLLLLLLVLAVLGDAVAAVAVPRPLLGIAEPPASTTSAAAGPRPGGGGRPDRSEAGAEVILAGFAAAVMVVIFCYIRVTRKHNGSVGLALGEKQQQGSLRGFPTLAGRSQM</sequence>
<evidence type="ECO:0000256" key="3">
    <source>
        <dbReference type="SAM" id="SignalP"/>
    </source>
</evidence>
<keyword evidence="3" id="KW-0732">Signal</keyword>
<dbReference type="Proteomes" id="UP001341281">
    <property type="component" value="Chromosome 02"/>
</dbReference>
<name>A0AAQ3WFM7_PASNO</name>